<accession>A0A9P8A0P9</accession>
<sequence length="1412" mass="157951">MTRPETKLDSKMRTDTMSSATTRRSARTKSQAADSNAVAKGKLAARSRRAPKSNEDAIDSGEDVEDDGNSEDEDEQLNKDTLARTSRGKATNVSSAGRKTAAPQKSTTKQSARAVIDTSSDEEESAPSSEEDVDSGSDFEEALPKLRSKSKAVESAVIKARKPKVSKASKAAKGAMARGPSAVRRRSTTAANDDEEDASTIYDAVLDSQAALDVVAADWINLYQSSRTDALRNLTNFLIRSCGCKQSVSAEDFANIDDMVETLKSILLRYKESTVNFDYPIVSKAKDFKKFRKNFLEFYTRLIQKAQADILFDGEFMDSLLAWTISLSSSTFRPVRHTATTAALHIVTSLADIAAELQEELNVTSRQLATSQKQKATQTKIKQLEKKVAESQRRKEELGKWIDDIFDSVYVLRCRDVDPVVRADCVRELGQWMIVNPDHFLESNYIRYIVWVLSDKAAIVRLESLKVLAKLYENGSQASALRHFTDRLTERVLEMALGETDTFARLGAIRVATLIHKHGQLEEEDQVKLSTLVFGANTKVRKSLAKFVKARVWEDEVESRMAACDVLTSSSQADANDVKKDRIELKSLVCFLIKVGKTESLQTESEEQSDKHAAKEGARLFDETKVGRIALAVEALWSEIDALKNWKSIAEYLMEDHSTALTVSSQRGSAKPATLEEIYRLNEDEENILLETFIASLQLTLSPPAVPGFQKDKAKQKAHLDDVKNEVARYCVDVLPQLFLKYGVDADRIRSVLIIPQLISLNIYLDMRMLTAYEDLVEEVVKVFKKHTDPSVLHTAATTIRTMQGYEILRPSHEPKIEALGKSLLDTFSGLTANACGDNVAESTATEELTLCLRRLEHLIKFTDLTNNITRSTEQGPFDSLVRVIGRHKGVQGQRAELPISALSIAFLWISWICRAHTSKYGQDTDWSGQDVRDVRHMQETLLGMVTDLAITETQGIDSRVRRKAFQVLGDLYWLFGGDMFHSSRGVNRHLLYQTCPETIQAECESFVRTEIELWGEKVQEKMVALRLARTPKAAHDQETEGRHSDDEDRDDETGADPSELLEDEKLAAAQVEQEDKYEMFVPVFSYMRQIILKDFCMAHAVAVIAHYGRFGHEFDEGVKRVVASIKAQTTEGPSKQVRDHKAEKFMDVCMESLKESFEVFMDSHVQSSNQALQLAKVLMGVIRPAGFLQSTRVGIDLRLVWRMQKQGIVYAMEKIAGYAMIEDELKKAKMIKFFDLLNQLLFGVPPSSTEITSIQSMIQSECENRNMEVTDDSAWDPLRTYQAKLEKLTQKAIAERVALEAAQAREKEQEAQEQRDAIMTAVQDGPEATEELEASAPAPQSHEDIVQGNGRGKKRLATPEHDDALETEGADDELQQQHSRASSVGRFGSDAESEAGSSSRASKETKRIRVQ</sequence>
<dbReference type="PROSITE" id="PS51425">
    <property type="entry name" value="SCD"/>
    <property type="match status" value="1"/>
</dbReference>
<comment type="caution">
    <text evidence="4">The sequence shown here is derived from an EMBL/GenBank/DDBJ whole genome shotgun (WGS) entry which is preliminary data.</text>
</comment>
<feature type="compositionally biased region" description="Polar residues" evidence="2">
    <location>
        <begin position="15"/>
        <end position="34"/>
    </location>
</feature>
<dbReference type="EMBL" id="JAIFTL010000216">
    <property type="protein sequence ID" value="KAG9321275.1"/>
    <property type="molecule type" value="Genomic_DNA"/>
</dbReference>
<dbReference type="PANTHER" id="PTHR11199">
    <property type="entry name" value="STROMAL ANTIGEN"/>
    <property type="match status" value="1"/>
</dbReference>
<proteinExistence type="predicted"/>
<dbReference type="InterPro" id="IPR011989">
    <property type="entry name" value="ARM-like"/>
</dbReference>
<dbReference type="InterPro" id="IPR016024">
    <property type="entry name" value="ARM-type_fold"/>
</dbReference>
<reference evidence="4" key="1">
    <citation type="submission" date="2021-07" db="EMBL/GenBank/DDBJ databases">
        <title>Draft genome of Mortierella alpina, strain LL118, isolated from an aspen leaf litter sample.</title>
        <authorList>
            <person name="Yang S."/>
            <person name="Vinatzer B.A."/>
        </authorList>
    </citation>
    <scope>NUCLEOTIDE SEQUENCE</scope>
    <source>
        <strain evidence="4">LL118</strain>
    </source>
</reference>
<dbReference type="Proteomes" id="UP000717515">
    <property type="component" value="Unassembled WGS sequence"/>
</dbReference>
<dbReference type="InterPro" id="IPR013721">
    <property type="entry name" value="STAG"/>
</dbReference>
<feature type="region of interest" description="Disordered" evidence="2">
    <location>
        <begin position="1325"/>
        <end position="1412"/>
    </location>
</feature>
<dbReference type="GO" id="GO:0003682">
    <property type="term" value="F:chromatin binding"/>
    <property type="evidence" value="ECO:0007669"/>
    <property type="project" value="TreeGrafter"/>
</dbReference>
<evidence type="ECO:0000313" key="4">
    <source>
        <dbReference type="EMBL" id="KAG9321275.1"/>
    </source>
</evidence>
<feature type="domain" description="SCD" evidence="3">
    <location>
        <begin position="410"/>
        <end position="495"/>
    </location>
</feature>
<feature type="compositionally biased region" description="Basic and acidic residues" evidence="2">
    <location>
        <begin position="1402"/>
        <end position="1412"/>
    </location>
</feature>
<evidence type="ECO:0000313" key="5">
    <source>
        <dbReference type="Proteomes" id="UP000717515"/>
    </source>
</evidence>
<dbReference type="GO" id="GO:0000785">
    <property type="term" value="C:chromatin"/>
    <property type="evidence" value="ECO:0007669"/>
    <property type="project" value="TreeGrafter"/>
</dbReference>
<dbReference type="InterPro" id="IPR020839">
    <property type="entry name" value="SCD"/>
</dbReference>
<feature type="compositionally biased region" description="Acidic residues" evidence="2">
    <location>
        <begin position="1048"/>
        <end position="1061"/>
    </location>
</feature>
<dbReference type="SUPFAM" id="SSF48371">
    <property type="entry name" value="ARM repeat"/>
    <property type="match status" value="1"/>
</dbReference>
<dbReference type="GO" id="GO:0007062">
    <property type="term" value="P:sister chromatid cohesion"/>
    <property type="evidence" value="ECO:0007669"/>
    <property type="project" value="UniProtKB-ARBA"/>
</dbReference>
<dbReference type="InterPro" id="IPR056396">
    <property type="entry name" value="HEAT_SCC3-SA"/>
</dbReference>
<feature type="compositionally biased region" description="Low complexity" evidence="2">
    <location>
        <begin position="168"/>
        <end position="179"/>
    </location>
</feature>
<organism evidence="4 5">
    <name type="scientific">Mortierella alpina</name>
    <name type="common">Oleaginous fungus</name>
    <name type="synonym">Mortierella renispora</name>
    <dbReference type="NCBI Taxonomy" id="64518"/>
    <lineage>
        <taxon>Eukaryota</taxon>
        <taxon>Fungi</taxon>
        <taxon>Fungi incertae sedis</taxon>
        <taxon>Mucoromycota</taxon>
        <taxon>Mortierellomycotina</taxon>
        <taxon>Mortierellomycetes</taxon>
        <taxon>Mortierellales</taxon>
        <taxon>Mortierellaceae</taxon>
        <taxon>Mortierella</taxon>
    </lineage>
</organism>
<feature type="coiled-coil region" evidence="1">
    <location>
        <begin position="354"/>
        <end position="401"/>
    </location>
</feature>
<evidence type="ECO:0000256" key="1">
    <source>
        <dbReference type="SAM" id="Coils"/>
    </source>
</evidence>
<feature type="region of interest" description="Disordered" evidence="2">
    <location>
        <begin position="1030"/>
        <end position="1061"/>
    </location>
</feature>
<name>A0A9P8A0P9_MORAP</name>
<feature type="compositionally biased region" description="Acidic residues" evidence="2">
    <location>
        <begin position="1366"/>
        <end position="1375"/>
    </location>
</feature>
<evidence type="ECO:0000259" key="3">
    <source>
        <dbReference type="PROSITE" id="PS51425"/>
    </source>
</evidence>
<protein>
    <recommendedName>
        <fullName evidence="3">SCD domain-containing protein</fullName>
    </recommendedName>
</protein>
<evidence type="ECO:0000256" key="2">
    <source>
        <dbReference type="SAM" id="MobiDB-lite"/>
    </source>
</evidence>
<dbReference type="GO" id="GO:0008278">
    <property type="term" value="C:cohesin complex"/>
    <property type="evidence" value="ECO:0007669"/>
    <property type="project" value="TreeGrafter"/>
</dbReference>
<keyword evidence="1" id="KW-0175">Coiled coil</keyword>
<dbReference type="InterPro" id="IPR039662">
    <property type="entry name" value="Cohesin_Scc3/SA"/>
</dbReference>
<feature type="compositionally biased region" description="Acidic residues" evidence="2">
    <location>
        <begin position="119"/>
        <end position="141"/>
    </location>
</feature>
<feature type="compositionally biased region" description="Basic and acidic residues" evidence="2">
    <location>
        <begin position="1034"/>
        <end position="1047"/>
    </location>
</feature>
<feature type="coiled-coil region" evidence="1">
    <location>
        <begin position="1286"/>
        <end position="1325"/>
    </location>
</feature>
<gene>
    <name evidence="4" type="ORF">KVV02_003944</name>
</gene>
<dbReference type="PANTHER" id="PTHR11199:SF0">
    <property type="entry name" value="LD34181P-RELATED"/>
    <property type="match status" value="1"/>
</dbReference>
<dbReference type="Pfam" id="PF24571">
    <property type="entry name" value="HEAT_SCC3-SA"/>
    <property type="match status" value="1"/>
</dbReference>
<feature type="compositionally biased region" description="Acidic residues" evidence="2">
    <location>
        <begin position="56"/>
        <end position="75"/>
    </location>
</feature>
<dbReference type="Gene3D" id="1.25.10.10">
    <property type="entry name" value="Leucine-rich Repeat Variant"/>
    <property type="match status" value="1"/>
</dbReference>
<feature type="region of interest" description="Disordered" evidence="2">
    <location>
        <begin position="1"/>
        <end position="195"/>
    </location>
</feature>
<dbReference type="GO" id="GO:0005634">
    <property type="term" value="C:nucleus"/>
    <property type="evidence" value="ECO:0007669"/>
    <property type="project" value="TreeGrafter"/>
</dbReference>
<dbReference type="Pfam" id="PF08514">
    <property type="entry name" value="STAG"/>
    <property type="match status" value="1"/>
</dbReference>
<feature type="compositionally biased region" description="Polar residues" evidence="2">
    <location>
        <begin position="88"/>
        <end position="111"/>
    </location>
</feature>
<dbReference type="Pfam" id="PF21581">
    <property type="entry name" value="SCD"/>
    <property type="match status" value="1"/>
</dbReference>
<feature type="compositionally biased region" description="Basic and acidic residues" evidence="2">
    <location>
        <begin position="1"/>
        <end position="14"/>
    </location>
</feature>